<dbReference type="PANTHER" id="PTHR44757:SF2">
    <property type="entry name" value="BIOFILM ARCHITECTURE MAINTENANCE PROTEIN MBAA"/>
    <property type="match status" value="1"/>
</dbReference>
<dbReference type="Pfam" id="PF00990">
    <property type="entry name" value="GGDEF"/>
    <property type="match status" value="1"/>
</dbReference>
<dbReference type="CDD" id="cd00130">
    <property type="entry name" value="PAS"/>
    <property type="match status" value="1"/>
</dbReference>
<dbReference type="InterPro" id="IPR043128">
    <property type="entry name" value="Rev_trsase/Diguanyl_cyclase"/>
</dbReference>
<dbReference type="InterPro" id="IPR029787">
    <property type="entry name" value="Nucleotide_cyclase"/>
</dbReference>
<sequence>MVQELNSLAAHLFDELEIRFESLETARQNDGAVVAPVSAEDCYVLSSPFRKISECELEKFNQLTALTARLLQVRCKLNARFDAAVKSDLLHSQILDQIHESVITMDLAGFILNWNLGAERLFGYTSAEAIGQNILFLYESEDAEDILLGDHFLENGGREMEVRRRKKNGEVFWASLSLSTLSDEQGNPIAMIGYVSDITQRKCAEEKINHLAYYDALTDFPNRTLFKKLVDTAIQHAIRNESSVSVLFIDLNRFKPINEALGHAIGDQLLKQVAARLKSTLREQDVIARLGSDEFAVAVIDAKRHFDVGHVAQKLLQSFEAIFFVEGHELRLSASIGISMHPKDGQDAEQLLQRADIAMFRAKRLAEKSVGDYAFFDAEMNASIAGRMELEAKLRRAIEKSEFYLLYQPKVDIHTGKVKGAEALIRWARPGEGIISPADFIPVAEETNLIIDIDSWVLDAACQQAKMWQAQGIAPFRIAVNVAAKEFTNDLCVRLKACLDRYALCGDWLELELTESMLMRNADEAIPIMKKLSALGVRLALDDFGTGFSSLSYLKRFPIDSVKIDRSFVQGVPDDIDDCAISSAIISMAKKMRHQVVAEGVENNEQFTFLQQMGCDEIQGYLFAKPLDAEKFQECLLKGFRLPFVM</sequence>
<dbReference type="InterPro" id="IPR000700">
    <property type="entry name" value="PAS-assoc_C"/>
</dbReference>
<dbReference type="SUPFAM" id="SSF141868">
    <property type="entry name" value="EAL domain-like"/>
    <property type="match status" value="1"/>
</dbReference>
<dbReference type="InterPro" id="IPR035965">
    <property type="entry name" value="PAS-like_dom_sf"/>
</dbReference>
<evidence type="ECO:0000259" key="3">
    <source>
        <dbReference type="PROSITE" id="PS50883"/>
    </source>
</evidence>
<dbReference type="SMART" id="SM00052">
    <property type="entry name" value="EAL"/>
    <property type="match status" value="1"/>
</dbReference>
<evidence type="ECO:0000259" key="1">
    <source>
        <dbReference type="PROSITE" id="PS50112"/>
    </source>
</evidence>
<dbReference type="PROSITE" id="PS50887">
    <property type="entry name" value="GGDEF"/>
    <property type="match status" value="1"/>
</dbReference>
<dbReference type="Pfam" id="PF00989">
    <property type="entry name" value="PAS"/>
    <property type="match status" value="1"/>
</dbReference>
<dbReference type="Gene3D" id="3.30.450.20">
    <property type="entry name" value="PAS domain"/>
    <property type="match status" value="1"/>
</dbReference>
<dbReference type="SMART" id="SM00267">
    <property type="entry name" value="GGDEF"/>
    <property type="match status" value="1"/>
</dbReference>
<dbReference type="InterPro" id="IPR001610">
    <property type="entry name" value="PAC"/>
</dbReference>
<feature type="domain" description="EAL" evidence="3">
    <location>
        <begin position="387"/>
        <end position="640"/>
    </location>
</feature>
<dbReference type="PROSITE" id="PS50883">
    <property type="entry name" value="EAL"/>
    <property type="match status" value="1"/>
</dbReference>
<dbReference type="EMBL" id="CP133720">
    <property type="protein sequence ID" value="WMW82246.1"/>
    <property type="molecule type" value="Genomic_DNA"/>
</dbReference>
<dbReference type="Gene3D" id="3.30.70.270">
    <property type="match status" value="1"/>
</dbReference>
<dbReference type="InterPro" id="IPR052155">
    <property type="entry name" value="Biofilm_reg_signaling"/>
</dbReference>
<feature type="domain" description="PAC" evidence="2">
    <location>
        <begin position="158"/>
        <end position="210"/>
    </location>
</feature>
<feature type="domain" description="PAS" evidence="1">
    <location>
        <begin position="87"/>
        <end position="146"/>
    </location>
</feature>
<reference evidence="5" key="1">
    <citation type="submission" date="2023-09" db="EMBL/GenBank/DDBJ databases">
        <title>Undibacterium sp. 20NA77.5 isolated from freshwater.</title>
        <authorList>
            <person name="Le V."/>
            <person name="Ko S.-R."/>
            <person name="Ahn C.-Y."/>
            <person name="Oh H.-M."/>
        </authorList>
    </citation>
    <scope>NUCLEOTIDE SEQUENCE</scope>
    <source>
        <strain evidence="5">20NA77.5</strain>
    </source>
</reference>
<dbReference type="SMART" id="SM00091">
    <property type="entry name" value="PAS"/>
    <property type="match status" value="1"/>
</dbReference>
<dbReference type="PROSITE" id="PS50112">
    <property type="entry name" value="PAS"/>
    <property type="match status" value="1"/>
</dbReference>
<evidence type="ECO:0000259" key="4">
    <source>
        <dbReference type="PROSITE" id="PS50887"/>
    </source>
</evidence>
<dbReference type="SUPFAM" id="SSF55073">
    <property type="entry name" value="Nucleotide cyclase"/>
    <property type="match status" value="1"/>
</dbReference>
<feature type="domain" description="GGDEF" evidence="4">
    <location>
        <begin position="242"/>
        <end position="378"/>
    </location>
</feature>
<dbReference type="InterPro" id="IPR000014">
    <property type="entry name" value="PAS"/>
</dbReference>
<evidence type="ECO:0000313" key="5">
    <source>
        <dbReference type="EMBL" id="WMW82246.1"/>
    </source>
</evidence>
<name>A0ABY9RMQ8_9BURK</name>
<dbReference type="CDD" id="cd01948">
    <property type="entry name" value="EAL"/>
    <property type="match status" value="1"/>
</dbReference>
<dbReference type="InterPro" id="IPR035919">
    <property type="entry name" value="EAL_sf"/>
</dbReference>
<proteinExistence type="predicted"/>
<dbReference type="Pfam" id="PF00563">
    <property type="entry name" value="EAL"/>
    <property type="match status" value="1"/>
</dbReference>
<dbReference type="PROSITE" id="PS50113">
    <property type="entry name" value="PAC"/>
    <property type="match status" value="1"/>
</dbReference>
<keyword evidence="6" id="KW-1185">Reference proteome</keyword>
<gene>
    <name evidence="5" type="ORF">RF679_08180</name>
</gene>
<evidence type="ECO:0000313" key="6">
    <source>
        <dbReference type="Proteomes" id="UP001181355"/>
    </source>
</evidence>
<evidence type="ECO:0000259" key="2">
    <source>
        <dbReference type="PROSITE" id="PS50113"/>
    </source>
</evidence>
<dbReference type="NCBIfam" id="TIGR00229">
    <property type="entry name" value="sensory_box"/>
    <property type="match status" value="1"/>
</dbReference>
<dbReference type="SUPFAM" id="SSF55785">
    <property type="entry name" value="PYP-like sensor domain (PAS domain)"/>
    <property type="match status" value="1"/>
</dbReference>
<dbReference type="InterPro" id="IPR001633">
    <property type="entry name" value="EAL_dom"/>
</dbReference>
<dbReference type="CDD" id="cd01949">
    <property type="entry name" value="GGDEF"/>
    <property type="match status" value="1"/>
</dbReference>
<dbReference type="RefSeq" id="WP_309483721.1">
    <property type="nucleotide sequence ID" value="NZ_CP133720.1"/>
</dbReference>
<dbReference type="NCBIfam" id="TIGR00254">
    <property type="entry name" value="GGDEF"/>
    <property type="match status" value="1"/>
</dbReference>
<dbReference type="SMART" id="SM00086">
    <property type="entry name" value="PAC"/>
    <property type="match status" value="1"/>
</dbReference>
<dbReference type="InterPro" id="IPR000160">
    <property type="entry name" value="GGDEF_dom"/>
</dbReference>
<dbReference type="Gene3D" id="3.20.20.450">
    <property type="entry name" value="EAL domain"/>
    <property type="match status" value="1"/>
</dbReference>
<organism evidence="5 6">
    <name type="scientific">Undibacterium cyanobacteriorum</name>
    <dbReference type="NCBI Taxonomy" id="3073561"/>
    <lineage>
        <taxon>Bacteria</taxon>
        <taxon>Pseudomonadati</taxon>
        <taxon>Pseudomonadota</taxon>
        <taxon>Betaproteobacteria</taxon>
        <taxon>Burkholderiales</taxon>
        <taxon>Oxalobacteraceae</taxon>
        <taxon>Undibacterium</taxon>
    </lineage>
</organism>
<dbReference type="PANTHER" id="PTHR44757">
    <property type="entry name" value="DIGUANYLATE CYCLASE DGCP"/>
    <property type="match status" value="1"/>
</dbReference>
<protein>
    <submittedName>
        <fullName evidence="5">EAL domain-containing protein</fullName>
    </submittedName>
</protein>
<accession>A0ABY9RMQ8</accession>
<dbReference type="Proteomes" id="UP001181355">
    <property type="component" value="Chromosome"/>
</dbReference>
<dbReference type="InterPro" id="IPR013767">
    <property type="entry name" value="PAS_fold"/>
</dbReference>